<protein>
    <submittedName>
        <fullName evidence="2">Uncharacterized protein</fullName>
    </submittedName>
</protein>
<organism evidence="2 3">
    <name type="scientific">Parahalioglobus pacificus</name>
    <dbReference type="NCBI Taxonomy" id="930806"/>
    <lineage>
        <taxon>Bacteria</taxon>
        <taxon>Pseudomonadati</taxon>
        <taxon>Pseudomonadota</taxon>
        <taxon>Gammaproteobacteria</taxon>
        <taxon>Cellvibrionales</taxon>
        <taxon>Halieaceae</taxon>
        <taxon>Parahalioglobus</taxon>
    </lineage>
</organism>
<dbReference type="RefSeq" id="WP_189474636.1">
    <property type="nucleotide sequence ID" value="NZ_BMYM01000001.1"/>
</dbReference>
<name>A0A918XE52_9GAMM</name>
<evidence type="ECO:0000313" key="3">
    <source>
        <dbReference type="Proteomes" id="UP000644693"/>
    </source>
</evidence>
<dbReference type="AlphaFoldDB" id="A0A918XE52"/>
<sequence>MIWEQIIDFLKDISEIFFTTFVQMLSVFSLGTGAAAIACWVYDAPMSLSLVGGILALGVFLGVYWFLGEW</sequence>
<proteinExistence type="predicted"/>
<evidence type="ECO:0000313" key="2">
    <source>
        <dbReference type="EMBL" id="GHD26665.1"/>
    </source>
</evidence>
<accession>A0A918XE52</accession>
<keyword evidence="1" id="KW-0472">Membrane</keyword>
<keyword evidence="1" id="KW-0812">Transmembrane</keyword>
<keyword evidence="3" id="KW-1185">Reference proteome</keyword>
<reference evidence="2" key="1">
    <citation type="journal article" date="2014" name="Int. J. Syst. Evol. Microbiol.">
        <title>Complete genome sequence of Corynebacterium casei LMG S-19264T (=DSM 44701T), isolated from a smear-ripened cheese.</title>
        <authorList>
            <consortium name="US DOE Joint Genome Institute (JGI-PGF)"/>
            <person name="Walter F."/>
            <person name="Albersmeier A."/>
            <person name="Kalinowski J."/>
            <person name="Ruckert C."/>
        </authorList>
    </citation>
    <scope>NUCLEOTIDE SEQUENCE</scope>
    <source>
        <strain evidence="2">KCTC 23430</strain>
    </source>
</reference>
<reference evidence="2" key="2">
    <citation type="submission" date="2020-09" db="EMBL/GenBank/DDBJ databases">
        <authorList>
            <person name="Sun Q."/>
            <person name="Kim S."/>
        </authorList>
    </citation>
    <scope>NUCLEOTIDE SEQUENCE</scope>
    <source>
        <strain evidence="2">KCTC 23430</strain>
    </source>
</reference>
<dbReference type="EMBL" id="BMYM01000001">
    <property type="protein sequence ID" value="GHD26665.1"/>
    <property type="molecule type" value="Genomic_DNA"/>
</dbReference>
<feature type="transmembrane region" description="Helical" evidence="1">
    <location>
        <begin position="48"/>
        <end position="67"/>
    </location>
</feature>
<comment type="caution">
    <text evidence="2">The sequence shown here is derived from an EMBL/GenBank/DDBJ whole genome shotgun (WGS) entry which is preliminary data.</text>
</comment>
<dbReference type="Proteomes" id="UP000644693">
    <property type="component" value="Unassembled WGS sequence"/>
</dbReference>
<keyword evidence="1" id="KW-1133">Transmembrane helix</keyword>
<feature type="transmembrane region" description="Helical" evidence="1">
    <location>
        <begin position="16"/>
        <end position="41"/>
    </location>
</feature>
<evidence type="ECO:0000256" key="1">
    <source>
        <dbReference type="SAM" id="Phobius"/>
    </source>
</evidence>
<gene>
    <name evidence="2" type="ORF">GCM10007053_03860</name>
</gene>